<evidence type="ECO:0000256" key="1">
    <source>
        <dbReference type="SAM" id="Phobius"/>
    </source>
</evidence>
<reference evidence="2" key="1">
    <citation type="submission" date="2023-06" db="EMBL/GenBank/DDBJ databases">
        <title>Genomic analysis of the entomopathogenic nematode Steinernema hermaphroditum.</title>
        <authorList>
            <person name="Schwarz E.M."/>
            <person name="Heppert J.K."/>
            <person name="Baniya A."/>
            <person name="Schwartz H.T."/>
            <person name="Tan C.-H."/>
            <person name="Antoshechkin I."/>
            <person name="Sternberg P.W."/>
            <person name="Goodrich-Blair H."/>
            <person name="Dillman A.R."/>
        </authorList>
    </citation>
    <scope>NUCLEOTIDE SEQUENCE</scope>
    <source>
        <strain evidence="2">PS9179</strain>
        <tissue evidence="2">Whole animal</tissue>
    </source>
</reference>
<dbReference type="InterPro" id="IPR019425">
    <property type="entry name" value="7TM_GPCR_serpentine_rcpt_Srt"/>
</dbReference>
<feature type="transmembrane region" description="Helical" evidence="1">
    <location>
        <begin position="33"/>
        <end position="51"/>
    </location>
</feature>
<sequence length="294" mass="33910">MDLFLFHHDRYRYFYNCSKYTAEEWTSFGQKHNAAGCVSIFLASISFVLYVPCIKVMHEPEIWQFSCYKLMFLNGIVDLLGVAGGCLTGILSLKGVVFCSYPTFLYVAGTFTVSQYGTQQVISVLLALNRCLEFWNVPALTGLFEGKRIYAWFMIPAIYFVCMVFFTVSCPFSSIVNMWMFDPYFGIPGIIDDKTFITIQAALICFTNTGCITIYVCFQYFPTLLSPVFLMVDFFLWQWACCGPVFMYMIVNRRLRRGIIEFYLKICRYDPESSPRIAGTEDRRISNTVHPVPH</sequence>
<dbReference type="Pfam" id="PF10321">
    <property type="entry name" value="7TM_GPCR_Srt"/>
    <property type="match status" value="2"/>
</dbReference>
<protein>
    <recommendedName>
        <fullName evidence="4">7TM GPCR serpentine receptor class x (Srx) domain-containing protein</fullName>
    </recommendedName>
</protein>
<dbReference type="PANTHER" id="PTHR23021:SF11">
    <property type="entry name" value="SERPENTINE RECEPTOR, CLASS T"/>
    <property type="match status" value="1"/>
</dbReference>
<accession>A0AA39HB68</accession>
<organism evidence="2 3">
    <name type="scientific">Steinernema hermaphroditum</name>
    <dbReference type="NCBI Taxonomy" id="289476"/>
    <lineage>
        <taxon>Eukaryota</taxon>
        <taxon>Metazoa</taxon>
        <taxon>Ecdysozoa</taxon>
        <taxon>Nematoda</taxon>
        <taxon>Chromadorea</taxon>
        <taxon>Rhabditida</taxon>
        <taxon>Tylenchina</taxon>
        <taxon>Panagrolaimomorpha</taxon>
        <taxon>Strongyloidoidea</taxon>
        <taxon>Steinernematidae</taxon>
        <taxon>Steinernema</taxon>
    </lineage>
</organism>
<keyword evidence="1" id="KW-1133">Transmembrane helix</keyword>
<dbReference type="AlphaFoldDB" id="A0AA39HB68"/>
<gene>
    <name evidence="2" type="ORF">QR680_016426</name>
</gene>
<feature type="transmembrane region" description="Helical" evidence="1">
    <location>
        <begin position="227"/>
        <end position="251"/>
    </location>
</feature>
<evidence type="ECO:0000313" key="2">
    <source>
        <dbReference type="EMBL" id="KAK0402606.1"/>
    </source>
</evidence>
<keyword evidence="1" id="KW-0472">Membrane</keyword>
<comment type="caution">
    <text evidence="2">The sequence shown here is derived from an EMBL/GenBank/DDBJ whole genome shotgun (WGS) entry which is preliminary data.</text>
</comment>
<dbReference type="PANTHER" id="PTHR23021">
    <property type="entry name" value="SERPENTINE RECEPTOR, CLASS T"/>
    <property type="match status" value="1"/>
</dbReference>
<name>A0AA39HB68_9BILA</name>
<dbReference type="EMBL" id="JAUCMV010000004">
    <property type="protein sequence ID" value="KAK0402606.1"/>
    <property type="molecule type" value="Genomic_DNA"/>
</dbReference>
<proteinExistence type="predicted"/>
<evidence type="ECO:0008006" key="4">
    <source>
        <dbReference type="Google" id="ProtNLM"/>
    </source>
</evidence>
<feature type="transmembrane region" description="Helical" evidence="1">
    <location>
        <begin position="149"/>
        <end position="176"/>
    </location>
</feature>
<keyword evidence="1" id="KW-0812">Transmembrane</keyword>
<keyword evidence="3" id="KW-1185">Reference proteome</keyword>
<evidence type="ECO:0000313" key="3">
    <source>
        <dbReference type="Proteomes" id="UP001175271"/>
    </source>
</evidence>
<feature type="transmembrane region" description="Helical" evidence="1">
    <location>
        <begin position="72"/>
        <end position="93"/>
    </location>
</feature>
<dbReference type="Proteomes" id="UP001175271">
    <property type="component" value="Unassembled WGS sequence"/>
</dbReference>
<feature type="transmembrane region" description="Helical" evidence="1">
    <location>
        <begin position="197"/>
        <end position="221"/>
    </location>
</feature>